<dbReference type="PANTHER" id="PTHR47510">
    <property type="entry name" value="REVERSE TRANSCRIPTASE DOMAIN-CONTAINING PROTEIN"/>
    <property type="match status" value="1"/>
</dbReference>
<comment type="caution">
    <text evidence="1">The sequence shown here is derived from an EMBL/GenBank/DDBJ whole genome shotgun (WGS) entry which is preliminary data.</text>
</comment>
<protein>
    <recommendedName>
        <fullName evidence="3">Endonuclease/exonuclease/phosphatase domain-containing protein</fullName>
    </recommendedName>
</protein>
<accession>A0AA47P1Q3</accession>
<evidence type="ECO:0000313" key="1">
    <source>
        <dbReference type="EMBL" id="KAK0144663.1"/>
    </source>
</evidence>
<dbReference type="AlphaFoldDB" id="A0AA47P1Q3"/>
<keyword evidence="2" id="KW-1185">Reference proteome</keyword>
<gene>
    <name evidence="1" type="ORF">N1851_017005</name>
</gene>
<evidence type="ECO:0008006" key="3">
    <source>
        <dbReference type="Google" id="ProtNLM"/>
    </source>
</evidence>
<evidence type="ECO:0000313" key="2">
    <source>
        <dbReference type="Proteomes" id="UP001174136"/>
    </source>
</evidence>
<dbReference type="PANTHER" id="PTHR47510:SF3">
    <property type="entry name" value="ENDO_EXONUCLEASE_PHOSPHATASE DOMAIN-CONTAINING PROTEIN"/>
    <property type="match status" value="1"/>
</dbReference>
<dbReference type="Gene3D" id="3.60.10.10">
    <property type="entry name" value="Endonuclease/exonuclease/phosphatase"/>
    <property type="match status" value="1"/>
</dbReference>
<dbReference type="SUPFAM" id="SSF56219">
    <property type="entry name" value="DNase I-like"/>
    <property type="match status" value="1"/>
</dbReference>
<sequence length="426" mass="49270">MVIGMIGNKMDELRANVSLLNEFRSISLMAFTETWLTRTHTDELVEMDGFKVFRGDRTADSMKHGGGGLMVYVNEDYCHPNNTSIKSHTCTPNVEILTVNIRPFYIPLEFSHVILMAVYVPNKNVAKEAAEEIHEAVHRIELASPDAFIMITGDFNHCVVKPNGSHYYQHVKCNTRGNALLDCCYTKIKDAYFCQNLGKADHNLVLFCPKYIPLVQRQKTRTVAVKKMTDDVIERLQDVFEETEWAVFENTAKDINELTESVCGYINFCVDVVAPEKQVKVYANCKPWMNEEIRRLIRLKKKAFVKGDKELLKTVQKELRKEINKEKYRYKCEVENHFRENNMKKVWDGMKLMSGYVGKGKPERHQLNGTMEYANDLNTFYNRFDKIDFSKERAKLREQLLNTTEGDCTLQTDECETTAPFTQAVK</sequence>
<proteinExistence type="predicted"/>
<name>A0AA47P1Q3_MERPO</name>
<reference evidence="1" key="1">
    <citation type="journal article" date="2023" name="Front. Mar. Sci.">
        <title>A new Merluccius polli reference genome to investigate the effects of global change in West African waters.</title>
        <authorList>
            <person name="Mateo J.L."/>
            <person name="Blanco-Fernandez C."/>
            <person name="Garcia-Vazquez E."/>
            <person name="Machado-Schiaffino G."/>
        </authorList>
    </citation>
    <scope>NUCLEOTIDE SEQUENCE</scope>
    <source>
        <strain evidence="1">C29</strain>
        <tissue evidence="1">Fin</tissue>
    </source>
</reference>
<dbReference type="EMBL" id="JAOPHQ010003127">
    <property type="protein sequence ID" value="KAK0144663.1"/>
    <property type="molecule type" value="Genomic_DNA"/>
</dbReference>
<organism evidence="1 2">
    <name type="scientific">Merluccius polli</name>
    <name type="common">Benguela hake</name>
    <name type="synonym">Merluccius cadenati</name>
    <dbReference type="NCBI Taxonomy" id="89951"/>
    <lineage>
        <taxon>Eukaryota</taxon>
        <taxon>Metazoa</taxon>
        <taxon>Chordata</taxon>
        <taxon>Craniata</taxon>
        <taxon>Vertebrata</taxon>
        <taxon>Euteleostomi</taxon>
        <taxon>Actinopterygii</taxon>
        <taxon>Neopterygii</taxon>
        <taxon>Teleostei</taxon>
        <taxon>Neoteleostei</taxon>
        <taxon>Acanthomorphata</taxon>
        <taxon>Zeiogadaria</taxon>
        <taxon>Gadariae</taxon>
        <taxon>Gadiformes</taxon>
        <taxon>Gadoidei</taxon>
        <taxon>Merlucciidae</taxon>
        <taxon>Merluccius</taxon>
    </lineage>
</organism>
<dbReference type="Proteomes" id="UP001174136">
    <property type="component" value="Unassembled WGS sequence"/>
</dbReference>
<dbReference type="InterPro" id="IPR036691">
    <property type="entry name" value="Endo/exonu/phosph_ase_sf"/>
</dbReference>